<reference evidence="1 2" key="1">
    <citation type="submission" date="2017-11" db="EMBL/GenBank/DDBJ databases">
        <title>Isolation and Characterization of Family Methanocellaceae Species from Potential Methane Hydrate Area Offshore Southwestern Taiwan.</title>
        <authorList>
            <person name="Zhang W.-L."/>
            <person name="Chen W.-C."/>
            <person name="Lai M.-C."/>
            <person name="Chen S.-C."/>
        </authorList>
    </citation>
    <scope>NUCLEOTIDE SEQUENCE [LARGE SCALE GENOMIC DNA]</scope>
    <source>
        <strain evidence="1 2">CWC-04</strain>
    </source>
</reference>
<protein>
    <submittedName>
        <fullName evidence="1">Zinc/iron-chelating domain-containing protein</fullName>
    </submittedName>
</protein>
<dbReference type="Pfam" id="PF03692">
    <property type="entry name" value="CxxCxxCC"/>
    <property type="match status" value="1"/>
</dbReference>
<evidence type="ECO:0000313" key="1">
    <source>
        <dbReference type="EMBL" id="MCD1295585.1"/>
    </source>
</evidence>
<dbReference type="RefSeq" id="WP_230742441.1">
    <property type="nucleotide sequence ID" value="NZ_PGCK01000009.1"/>
</dbReference>
<organism evidence="1 2">
    <name type="scientific">Methanooceanicella nereidis</name>
    <dbReference type="NCBI Taxonomy" id="2052831"/>
    <lineage>
        <taxon>Archaea</taxon>
        <taxon>Methanobacteriati</taxon>
        <taxon>Methanobacteriota</taxon>
        <taxon>Stenosarchaea group</taxon>
        <taxon>Methanomicrobia</taxon>
        <taxon>Methanocellales</taxon>
        <taxon>Methanocellaceae</taxon>
        <taxon>Methanooceanicella</taxon>
    </lineage>
</organism>
<comment type="caution">
    <text evidence="1">The sequence shown here is derived from an EMBL/GenBank/DDBJ whole genome shotgun (WGS) entry which is preliminary data.</text>
</comment>
<name>A0AAP2RG97_9EURY</name>
<evidence type="ECO:0000313" key="2">
    <source>
        <dbReference type="Proteomes" id="UP001320159"/>
    </source>
</evidence>
<accession>A0AAP2RG97</accession>
<dbReference type="AlphaFoldDB" id="A0AAP2RG97"/>
<dbReference type="PANTHER" id="PTHR35866">
    <property type="entry name" value="PUTATIVE-RELATED"/>
    <property type="match status" value="1"/>
</dbReference>
<keyword evidence="2" id="KW-1185">Reference proteome</keyword>
<dbReference type="Proteomes" id="UP001320159">
    <property type="component" value="Unassembled WGS sequence"/>
</dbReference>
<dbReference type="EMBL" id="PGCK01000009">
    <property type="protein sequence ID" value="MCD1295585.1"/>
    <property type="molecule type" value="Genomic_DNA"/>
</dbReference>
<gene>
    <name evidence="1" type="ORF">CUJ83_11305</name>
</gene>
<dbReference type="InterPro" id="IPR005358">
    <property type="entry name" value="Puta_zinc/iron-chelating_dom"/>
</dbReference>
<sequence length="202" mass="22753">MPGDNDVSIIDGVKFECKCCGTCCLRYPYYAVSLIDIQNISSWLGMSPADFFDRYCDVVETAGSFRYSVILADDGCPFLKENLCSIHFVKPIGCWVFPESSLLSLTKLKVSVSGIKSCGLADLPDGDQMLRTDMELLAARDVHFEATKEYFKDHDAFEERSWREATEKLRNKLADAREIEKRAELIRKKAALAIDGSKPKKE</sequence>
<dbReference type="PANTHER" id="PTHR35866:SF1">
    <property type="entry name" value="YKGJ FAMILY CYSTEINE CLUSTER PROTEIN"/>
    <property type="match status" value="1"/>
</dbReference>
<proteinExistence type="predicted"/>